<feature type="chain" id="PRO_5017032481" description="DUF1996 domain-containing protein" evidence="1">
    <location>
        <begin position="22"/>
        <end position="333"/>
    </location>
</feature>
<keyword evidence="4" id="KW-1185">Reference proteome</keyword>
<dbReference type="GeneID" id="63792475"/>
<feature type="signal peptide" evidence="1">
    <location>
        <begin position="1"/>
        <end position="21"/>
    </location>
</feature>
<gene>
    <name evidence="3" type="ORF">BHQ10_003259</name>
</gene>
<dbReference type="PANTHER" id="PTHR43662">
    <property type="match status" value="1"/>
</dbReference>
<dbReference type="OrthoDB" id="74764at2759"/>
<dbReference type="EMBL" id="MIKG01000005">
    <property type="protein sequence ID" value="RAO67247.1"/>
    <property type="molecule type" value="Genomic_DNA"/>
</dbReference>
<dbReference type="AlphaFoldDB" id="A0A364KUL4"/>
<evidence type="ECO:0000256" key="1">
    <source>
        <dbReference type="SAM" id="SignalP"/>
    </source>
</evidence>
<organism evidence="3 4">
    <name type="scientific">Talaromyces amestolkiae</name>
    <dbReference type="NCBI Taxonomy" id="1196081"/>
    <lineage>
        <taxon>Eukaryota</taxon>
        <taxon>Fungi</taxon>
        <taxon>Dikarya</taxon>
        <taxon>Ascomycota</taxon>
        <taxon>Pezizomycotina</taxon>
        <taxon>Eurotiomycetes</taxon>
        <taxon>Eurotiomycetidae</taxon>
        <taxon>Eurotiales</taxon>
        <taxon>Trichocomaceae</taxon>
        <taxon>Talaromyces</taxon>
        <taxon>Talaromyces sect. Talaromyces</taxon>
    </lineage>
</organism>
<feature type="domain" description="DUF1996" evidence="2">
    <location>
        <begin position="36"/>
        <end position="260"/>
    </location>
</feature>
<dbReference type="PANTHER" id="PTHR43662:SF3">
    <property type="entry name" value="DOMAIN PROTEIN, PUTATIVE (AFU_ORTHOLOGUE AFUA_6G11970)-RELATED"/>
    <property type="match status" value="1"/>
</dbReference>
<evidence type="ECO:0000313" key="3">
    <source>
        <dbReference type="EMBL" id="RAO67247.1"/>
    </source>
</evidence>
<sequence>MRSFQIASTVSLLFALARAQAEFTLSCDVLTTQRSDPIISPGIASNHTHVIVGGTAFSRTMDNNAASDALATTCSVAIDKSNYWQPLLYHIRSDGQFEAAVYYLQRACDYQAGLTACPSNFMPLAPPAGLRMISGNPTLRNYTDTFAQRAASHMCLTATDSVYTNSLPVQACERLRSQVFFPSCWDGVNLDSSDHKSHMAFPAIGDYNTGICPSSHPRAIFSLFLEFFYDTSPYPDYENLVYAMGDLTGYGLHADFVNGWSDINALQNAFTTCGSNGYSETSPGCSITNGTVQGAKTQTLQVAAPTEDLGLDGPVSQLPGPCYVTGSVADRTV</sequence>
<protein>
    <recommendedName>
        <fullName evidence="2">DUF1996 domain-containing protein</fullName>
    </recommendedName>
</protein>
<accession>A0A364KUL4</accession>
<dbReference type="Pfam" id="PF09362">
    <property type="entry name" value="DUF1996"/>
    <property type="match status" value="1"/>
</dbReference>
<evidence type="ECO:0000313" key="4">
    <source>
        <dbReference type="Proteomes" id="UP000249363"/>
    </source>
</evidence>
<name>A0A364KUL4_TALAM</name>
<proteinExistence type="predicted"/>
<dbReference type="InterPro" id="IPR018535">
    <property type="entry name" value="DUF1996"/>
</dbReference>
<reference evidence="3 4" key="1">
    <citation type="journal article" date="2017" name="Biotechnol. Biofuels">
        <title>Differential beta-glucosidase expression as a function of carbon source availability in Talaromyces amestolkiae: a genomic and proteomic approach.</title>
        <authorList>
            <person name="de Eugenio L.I."/>
            <person name="Mendez-Liter J.A."/>
            <person name="Nieto-Dominguez M."/>
            <person name="Alonso L."/>
            <person name="Gil-Munoz J."/>
            <person name="Barriuso J."/>
            <person name="Prieto A."/>
            <person name="Martinez M.J."/>
        </authorList>
    </citation>
    <scope>NUCLEOTIDE SEQUENCE [LARGE SCALE GENOMIC DNA]</scope>
    <source>
        <strain evidence="3 4">CIB</strain>
    </source>
</reference>
<dbReference type="STRING" id="1196081.A0A364KUL4"/>
<dbReference type="Proteomes" id="UP000249363">
    <property type="component" value="Unassembled WGS sequence"/>
</dbReference>
<keyword evidence="1" id="KW-0732">Signal</keyword>
<comment type="caution">
    <text evidence="3">The sequence shown here is derived from an EMBL/GenBank/DDBJ whole genome shotgun (WGS) entry which is preliminary data.</text>
</comment>
<dbReference type="RefSeq" id="XP_040731763.1">
    <property type="nucleotide sequence ID" value="XM_040875495.1"/>
</dbReference>
<evidence type="ECO:0000259" key="2">
    <source>
        <dbReference type="Pfam" id="PF09362"/>
    </source>
</evidence>